<dbReference type="PANTHER" id="PTHR45398:SF1">
    <property type="entry name" value="ENZYME, PUTATIVE (JCVI)-RELATED"/>
    <property type="match status" value="1"/>
</dbReference>
<dbReference type="InterPro" id="IPR001242">
    <property type="entry name" value="Condensation_dom"/>
</dbReference>
<dbReference type="InterPro" id="IPR020806">
    <property type="entry name" value="PKS_PP-bd"/>
</dbReference>
<sequence length="564" mass="63701">MRTPVEEVVAGIWTQILGLNQVGIDDNFFELGGHSLLATQVISRLREAFKVEIPLSYLFESPTIAKLASKIEAKMKAGLGLIAPPIVPVARDENLPLSFAQQRLWFLDRLNPGDLTYNIPSAVRLTGSLNLTALERSLNEVVRRHEALRTHFVEVDGQPMQKIAPPATFTLPVIDLRELPSVQREQKAQNLAVKEAEQPFDLARGPLLRVILLQLDETEYVLLLTMHHIVSDLWSAGILIRELAALYQAFCKGLPSPLSELPIQYADFAVWQRQWMQGEVLATEQTYWKQQLSGALTVLKLPADKPRPWQATSEGKMLPLVLPKELSEALKSLSQRQGVTLFMSLLAAFNALLYCYTQQDDILVGSPIANRNRREIEGLIGFFINTLVLRTDLSGNPSFRELLSRVRQVTLGAYAHQDLPFEKLVGELQIERDLDSNPLFQVWFTLQNSSTVDVSLPDLTLNLFEVKKTTVPFDLALLLSEKPEGISGCFEYKTDLFAASTILSMAERFEMLLQSVVAEPDITLNQIVENFHESNRQQQLIKEQEYQNTVRHKLTNLKRKSQKL</sequence>
<accession>A0AAV3XMN0</accession>
<evidence type="ECO:0000259" key="4">
    <source>
        <dbReference type="PROSITE" id="PS50075"/>
    </source>
</evidence>
<evidence type="ECO:0000256" key="3">
    <source>
        <dbReference type="ARBA" id="ARBA00022553"/>
    </source>
</evidence>
<keyword evidence="6" id="KW-1185">Reference proteome</keyword>
<dbReference type="PANTHER" id="PTHR45398">
    <property type="match status" value="1"/>
</dbReference>
<dbReference type="EMBL" id="BLAY01000158">
    <property type="protein sequence ID" value="GET42315.1"/>
    <property type="molecule type" value="Genomic_DNA"/>
</dbReference>
<organism evidence="5 6">
    <name type="scientific">Microseira wollei NIES-4236</name>
    <dbReference type="NCBI Taxonomy" id="2530354"/>
    <lineage>
        <taxon>Bacteria</taxon>
        <taxon>Bacillati</taxon>
        <taxon>Cyanobacteriota</taxon>
        <taxon>Cyanophyceae</taxon>
        <taxon>Oscillatoriophycideae</taxon>
        <taxon>Aerosakkonematales</taxon>
        <taxon>Aerosakkonemataceae</taxon>
        <taxon>Microseira</taxon>
    </lineage>
</organism>
<evidence type="ECO:0000256" key="2">
    <source>
        <dbReference type="ARBA" id="ARBA00022450"/>
    </source>
</evidence>
<dbReference type="SUPFAM" id="SSF47336">
    <property type="entry name" value="ACP-like"/>
    <property type="match status" value="1"/>
</dbReference>
<keyword evidence="2" id="KW-0596">Phosphopantetheine</keyword>
<dbReference type="GO" id="GO:0003824">
    <property type="term" value="F:catalytic activity"/>
    <property type="evidence" value="ECO:0007669"/>
    <property type="project" value="InterPro"/>
</dbReference>
<dbReference type="InterPro" id="IPR006162">
    <property type="entry name" value="Ppantetheine_attach_site"/>
</dbReference>
<dbReference type="InterPro" id="IPR036736">
    <property type="entry name" value="ACP-like_sf"/>
</dbReference>
<reference evidence="5" key="1">
    <citation type="submission" date="2019-10" db="EMBL/GenBank/DDBJ databases">
        <title>Draft genome sequece of Microseira wollei NIES-4236.</title>
        <authorList>
            <person name="Yamaguchi H."/>
            <person name="Suzuki S."/>
            <person name="Kawachi M."/>
        </authorList>
    </citation>
    <scope>NUCLEOTIDE SEQUENCE</scope>
    <source>
        <strain evidence="5">NIES-4236</strain>
    </source>
</reference>
<dbReference type="SUPFAM" id="SSF52777">
    <property type="entry name" value="CoA-dependent acyltransferases"/>
    <property type="match status" value="2"/>
</dbReference>
<protein>
    <submittedName>
        <fullName evidence="5">Condensation domain-containing protein</fullName>
    </submittedName>
</protein>
<dbReference type="FunFam" id="1.10.1200.10:FF:000005">
    <property type="entry name" value="Nonribosomal peptide synthetase 1"/>
    <property type="match status" value="1"/>
</dbReference>
<dbReference type="GO" id="GO:0031177">
    <property type="term" value="F:phosphopantetheine binding"/>
    <property type="evidence" value="ECO:0007669"/>
    <property type="project" value="InterPro"/>
</dbReference>
<dbReference type="AlphaFoldDB" id="A0AAV3XMN0"/>
<dbReference type="GO" id="GO:0008610">
    <property type="term" value="P:lipid biosynthetic process"/>
    <property type="evidence" value="ECO:0007669"/>
    <property type="project" value="UniProtKB-ARBA"/>
</dbReference>
<comment type="cofactor">
    <cofactor evidence="1">
        <name>pantetheine 4'-phosphate</name>
        <dbReference type="ChEBI" id="CHEBI:47942"/>
    </cofactor>
</comment>
<dbReference type="FunFam" id="3.30.559.10:FF:000012">
    <property type="entry name" value="Non-ribosomal peptide synthetase"/>
    <property type="match status" value="1"/>
</dbReference>
<dbReference type="Pfam" id="PF00668">
    <property type="entry name" value="Condensation"/>
    <property type="match status" value="1"/>
</dbReference>
<dbReference type="Pfam" id="PF00550">
    <property type="entry name" value="PP-binding"/>
    <property type="match status" value="1"/>
</dbReference>
<feature type="domain" description="Carrier" evidence="4">
    <location>
        <begin position="1"/>
        <end position="75"/>
    </location>
</feature>
<name>A0AAV3XMN0_9CYAN</name>
<dbReference type="CDD" id="cd19531">
    <property type="entry name" value="LCL_NRPS-like"/>
    <property type="match status" value="1"/>
</dbReference>
<dbReference type="Gene3D" id="1.10.1200.10">
    <property type="entry name" value="ACP-like"/>
    <property type="match status" value="1"/>
</dbReference>
<dbReference type="Gene3D" id="3.30.559.30">
    <property type="entry name" value="Nonribosomal peptide synthetase, condensation domain"/>
    <property type="match status" value="1"/>
</dbReference>
<proteinExistence type="predicted"/>
<comment type="caution">
    <text evidence="5">The sequence shown here is derived from an EMBL/GenBank/DDBJ whole genome shotgun (WGS) entry which is preliminary data.</text>
</comment>
<keyword evidence="3" id="KW-0597">Phosphoprotein</keyword>
<dbReference type="InterPro" id="IPR023213">
    <property type="entry name" value="CAT-like_dom_sf"/>
</dbReference>
<evidence type="ECO:0000313" key="6">
    <source>
        <dbReference type="Proteomes" id="UP001050975"/>
    </source>
</evidence>
<dbReference type="Proteomes" id="UP001050975">
    <property type="component" value="Unassembled WGS sequence"/>
</dbReference>
<dbReference type="PROSITE" id="PS00012">
    <property type="entry name" value="PHOSPHOPANTETHEINE"/>
    <property type="match status" value="1"/>
</dbReference>
<evidence type="ECO:0000313" key="5">
    <source>
        <dbReference type="EMBL" id="GET42315.1"/>
    </source>
</evidence>
<dbReference type="InterPro" id="IPR009081">
    <property type="entry name" value="PP-bd_ACP"/>
</dbReference>
<dbReference type="SMART" id="SM00823">
    <property type="entry name" value="PKS_PP"/>
    <property type="match status" value="1"/>
</dbReference>
<dbReference type="Gene3D" id="3.30.559.10">
    <property type="entry name" value="Chloramphenicol acetyltransferase-like domain"/>
    <property type="match status" value="1"/>
</dbReference>
<dbReference type="PROSITE" id="PS50075">
    <property type="entry name" value="CARRIER"/>
    <property type="match status" value="1"/>
</dbReference>
<dbReference type="RefSeq" id="WP_226589630.1">
    <property type="nucleotide sequence ID" value="NZ_BLAY01000158.1"/>
</dbReference>
<evidence type="ECO:0000256" key="1">
    <source>
        <dbReference type="ARBA" id="ARBA00001957"/>
    </source>
</evidence>
<gene>
    <name evidence="5" type="ORF">MiSe_71310</name>
</gene>